<reference evidence="6" key="1">
    <citation type="journal article" date="2017" name="Genome Biol.">
        <title>Comparative genomics reveals high biological diversity and specific adaptations in the industrially and medically important fungal genus Aspergillus.</title>
        <authorList>
            <person name="de Vries R.P."/>
            <person name="Riley R."/>
            <person name="Wiebenga A."/>
            <person name="Aguilar-Osorio G."/>
            <person name="Amillis S."/>
            <person name="Uchima C.A."/>
            <person name="Anderluh G."/>
            <person name="Asadollahi M."/>
            <person name="Askin M."/>
            <person name="Barry K."/>
            <person name="Battaglia E."/>
            <person name="Bayram O."/>
            <person name="Benocci T."/>
            <person name="Braus-Stromeyer S.A."/>
            <person name="Caldana C."/>
            <person name="Canovas D."/>
            <person name="Cerqueira G.C."/>
            <person name="Chen F."/>
            <person name="Chen W."/>
            <person name="Choi C."/>
            <person name="Clum A."/>
            <person name="Dos Santos R.A."/>
            <person name="Damasio A.R."/>
            <person name="Diallinas G."/>
            <person name="Emri T."/>
            <person name="Fekete E."/>
            <person name="Flipphi M."/>
            <person name="Freyberg S."/>
            <person name="Gallo A."/>
            <person name="Gournas C."/>
            <person name="Habgood R."/>
            <person name="Hainaut M."/>
            <person name="Harispe M.L."/>
            <person name="Henrissat B."/>
            <person name="Hilden K.S."/>
            <person name="Hope R."/>
            <person name="Hossain A."/>
            <person name="Karabika E."/>
            <person name="Karaffa L."/>
            <person name="Karanyi Z."/>
            <person name="Krasevec N."/>
            <person name="Kuo A."/>
            <person name="Kusch H."/>
            <person name="LaButti K."/>
            <person name="Lagendijk E.L."/>
            <person name="Lapidus A."/>
            <person name="Levasseur A."/>
            <person name="Lindquist E."/>
            <person name="Lipzen A."/>
            <person name="Logrieco A.F."/>
            <person name="MacCabe A."/>
            <person name="Maekelae M.R."/>
            <person name="Malavazi I."/>
            <person name="Melin P."/>
            <person name="Meyer V."/>
            <person name="Mielnichuk N."/>
            <person name="Miskei M."/>
            <person name="Molnar A.P."/>
            <person name="Mule G."/>
            <person name="Ngan C.Y."/>
            <person name="Orejas M."/>
            <person name="Orosz E."/>
            <person name="Ouedraogo J.P."/>
            <person name="Overkamp K.M."/>
            <person name="Park H.-S."/>
            <person name="Perrone G."/>
            <person name="Piumi F."/>
            <person name="Punt P.J."/>
            <person name="Ram A.F."/>
            <person name="Ramon A."/>
            <person name="Rauscher S."/>
            <person name="Record E."/>
            <person name="Riano-Pachon D.M."/>
            <person name="Robert V."/>
            <person name="Roehrig J."/>
            <person name="Ruller R."/>
            <person name="Salamov A."/>
            <person name="Salih N.S."/>
            <person name="Samson R.A."/>
            <person name="Sandor E."/>
            <person name="Sanguinetti M."/>
            <person name="Schuetze T."/>
            <person name="Sepcic K."/>
            <person name="Shelest E."/>
            <person name="Sherlock G."/>
            <person name="Sophianopoulou V."/>
            <person name="Squina F.M."/>
            <person name="Sun H."/>
            <person name="Susca A."/>
            <person name="Todd R.B."/>
            <person name="Tsang A."/>
            <person name="Unkles S.E."/>
            <person name="van de Wiele N."/>
            <person name="van Rossen-Uffink D."/>
            <person name="Oliveira J.V."/>
            <person name="Vesth T.C."/>
            <person name="Visser J."/>
            <person name="Yu J.-H."/>
            <person name="Zhou M."/>
            <person name="Andersen M.R."/>
            <person name="Archer D.B."/>
            <person name="Baker S.E."/>
            <person name="Benoit I."/>
            <person name="Brakhage A.A."/>
            <person name="Braus G.H."/>
            <person name="Fischer R."/>
            <person name="Frisvad J.C."/>
            <person name="Goldman G.H."/>
            <person name="Houbraken J."/>
            <person name="Oakley B."/>
            <person name="Pocsi I."/>
            <person name="Scazzocchio C."/>
            <person name="Seiboth B."/>
            <person name="vanKuyk P.A."/>
            <person name="Wortman J."/>
            <person name="Dyer P.S."/>
            <person name="Grigoriev I.V."/>
        </authorList>
    </citation>
    <scope>NUCLEOTIDE SEQUENCE [LARGE SCALE GENOMIC DNA]</scope>
    <source>
        <strain evidence="6">CBS 516.65</strain>
    </source>
</reference>
<feature type="compositionally biased region" description="Basic and acidic residues" evidence="3">
    <location>
        <begin position="291"/>
        <end position="306"/>
    </location>
</feature>
<dbReference type="InterPro" id="IPR012677">
    <property type="entry name" value="Nucleotide-bd_a/b_plait_sf"/>
</dbReference>
<dbReference type="AlphaFoldDB" id="A0A1L9V8I1"/>
<dbReference type="PANTHER" id="PTHR19965:SF82">
    <property type="entry name" value="THO COMPLEX SUBUNIT 4"/>
    <property type="match status" value="1"/>
</dbReference>
<feature type="compositionally biased region" description="Basic and acidic residues" evidence="3">
    <location>
        <begin position="111"/>
        <end position="122"/>
    </location>
</feature>
<dbReference type="Proteomes" id="UP000184300">
    <property type="component" value="Unassembled WGS sequence"/>
</dbReference>
<evidence type="ECO:0000313" key="6">
    <source>
        <dbReference type="Proteomes" id="UP000184300"/>
    </source>
</evidence>
<gene>
    <name evidence="5" type="ORF">ASPGLDRAFT_1502840</name>
</gene>
<dbReference type="SUPFAM" id="SSF54928">
    <property type="entry name" value="RNA-binding domain, RBD"/>
    <property type="match status" value="1"/>
</dbReference>
<dbReference type="GO" id="GO:0003729">
    <property type="term" value="F:mRNA binding"/>
    <property type="evidence" value="ECO:0007669"/>
    <property type="project" value="TreeGrafter"/>
</dbReference>
<dbReference type="PROSITE" id="PS50102">
    <property type="entry name" value="RRM"/>
    <property type="match status" value="1"/>
</dbReference>
<feature type="region of interest" description="Disordered" evidence="3">
    <location>
        <begin position="197"/>
        <end position="368"/>
    </location>
</feature>
<dbReference type="GO" id="GO:0005634">
    <property type="term" value="C:nucleus"/>
    <property type="evidence" value="ECO:0007669"/>
    <property type="project" value="TreeGrafter"/>
</dbReference>
<dbReference type="SMART" id="SM01218">
    <property type="entry name" value="FoP_duplication"/>
    <property type="match status" value="1"/>
</dbReference>
<keyword evidence="1 2" id="KW-0694">RNA-binding</keyword>
<dbReference type="EMBL" id="KV878912">
    <property type="protein sequence ID" value="OJJ80203.1"/>
    <property type="molecule type" value="Genomic_DNA"/>
</dbReference>
<proteinExistence type="predicted"/>
<dbReference type="Pfam" id="PF00076">
    <property type="entry name" value="RRM_1"/>
    <property type="match status" value="1"/>
</dbReference>
<dbReference type="STRING" id="1160497.A0A1L9V8I1"/>
<accession>A0A1L9V8I1</accession>
<evidence type="ECO:0000256" key="2">
    <source>
        <dbReference type="PROSITE-ProRule" id="PRU00176"/>
    </source>
</evidence>
<dbReference type="RefSeq" id="XP_022396901.1">
    <property type="nucleotide sequence ID" value="XM_022542130.1"/>
</dbReference>
<feature type="compositionally biased region" description="Basic and acidic residues" evidence="3">
    <location>
        <begin position="1"/>
        <end position="14"/>
    </location>
</feature>
<feature type="compositionally biased region" description="Low complexity" evidence="3">
    <location>
        <begin position="348"/>
        <end position="359"/>
    </location>
</feature>
<organism evidence="5 6">
    <name type="scientific">Aspergillus glaucus CBS 516.65</name>
    <dbReference type="NCBI Taxonomy" id="1160497"/>
    <lineage>
        <taxon>Eukaryota</taxon>
        <taxon>Fungi</taxon>
        <taxon>Dikarya</taxon>
        <taxon>Ascomycota</taxon>
        <taxon>Pezizomycotina</taxon>
        <taxon>Eurotiomycetes</taxon>
        <taxon>Eurotiomycetidae</taxon>
        <taxon>Eurotiales</taxon>
        <taxon>Aspergillaceae</taxon>
        <taxon>Aspergillus</taxon>
        <taxon>Aspergillus subgen. Aspergillus</taxon>
    </lineage>
</organism>
<dbReference type="Pfam" id="PF13865">
    <property type="entry name" value="FoP_duplication"/>
    <property type="match status" value="1"/>
</dbReference>
<feature type="domain" description="RRM" evidence="4">
    <location>
        <begin position="128"/>
        <end position="205"/>
    </location>
</feature>
<keyword evidence="6" id="KW-1185">Reference proteome</keyword>
<feature type="region of interest" description="Disordered" evidence="3">
    <location>
        <begin position="1"/>
        <end position="32"/>
    </location>
</feature>
<dbReference type="InterPro" id="IPR051229">
    <property type="entry name" value="ALYREF_mRNA_export"/>
</dbReference>
<evidence type="ECO:0000259" key="4">
    <source>
        <dbReference type="PROSITE" id="PS50102"/>
    </source>
</evidence>
<feature type="region of interest" description="Disordered" evidence="3">
    <location>
        <begin position="96"/>
        <end position="122"/>
    </location>
</feature>
<name>A0A1L9V8I1_ASPGL</name>
<protein>
    <recommendedName>
        <fullName evidence="4">RRM domain-containing protein</fullName>
    </recommendedName>
</protein>
<dbReference type="CDD" id="cd12418">
    <property type="entry name" value="RRM_Aly_REF_like"/>
    <property type="match status" value="1"/>
</dbReference>
<evidence type="ECO:0000256" key="3">
    <source>
        <dbReference type="SAM" id="MobiDB-lite"/>
    </source>
</evidence>
<dbReference type="GeneID" id="34458391"/>
<evidence type="ECO:0000256" key="1">
    <source>
        <dbReference type="ARBA" id="ARBA00022884"/>
    </source>
</evidence>
<dbReference type="OrthoDB" id="5382468at2759"/>
<dbReference type="InterPro" id="IPR000504">
    <property type="entry name" value="RRM_dom"/>
</dbReference>
<dbReference type="Gene3D" id="3.30.70.330">
    <property type="match status" value="1"/>
</dbReference>
<sequence length="368" mass="41279">MDRTLDEIIAERPQRQPQNQNRGGRRPQGRRHDGVKKFDFELTFVFSLFIYDNSPIERINLIWICNYPSLTLVDGFERCELIADRVGNSDWVHDKYEDDRESRPSRAPRRQRGDRYSPLPDDRTSALTKIRVENLHYDITETDLEDLFTRIGPILNLSLVYDRAGRSEGVAYVTYNRLSDAKTAIGEFDGANAKGQPIRLTLIPGGGGRGRQQDRNPFDKVERPRGSLLDRVERPRDSRSLSPEGAEGGRRRRGRGGAGPAGRRSDVSKPPPENIDRYVPGQGRRSPTRRNGGDRRRGGGRRDDGNKAANGRPRKTQEELDQEMEDYWGGSANVGAGAADQEAVQDEPQQVAPATTAAAGDDDVDMIE</sequence>
<dbReference type="SMART" id="SM00360">
    <property type="entry name" value="RRM"/>
    <property type="match status" value="1"/>
</dbReference>
<dbReference type="InterPro" id="IPR035979">
    <property type="entry name" value="RBD_domain_sf"/>
</dbReference>
<dbReference type="PANTHER" id="PTHR19965">
    <property type="entry name" value="RNA AND EXPORT FACTOR BINDING PROTEIN"/>
    <property type="match status" value="1"/>
</dbReference>
<dbReference type="VEuPathDB" id="FungiDB:ASPGLDRAFT_1502840"/>
<dbReference type="InterPro" id="IPR025715">
    <property type="entry name" value="FoP_C"/>
</dbReference>
<feature type="compositionally biased region" description="Basic and acidic residues" evidence="3">
    <location>
        <begin position="211"/>
        <end position="239"/>
    </location>
</feature>
<evidence type="ECO:0000313" key="5">
    <source>
        <dbReference type="EMBL" id="OJJ80203.1"/>
    </source>
</evidence>